<dbReference type="InterPro" id="IPR045708">
    <property type="entry name" value="DUF6064"/>
</dbReference>
<protein>
    <submittedName>
        <fullName evidence="2">Uncharacterized protein</fullName>
    </submittedName>
</protein>
<reference evidence="2" key="1">
    <citation type="submission" date="2020-10" db="EMBL/GenBank/DDBJ databases">
        <authorList>
            <person name="Gilroy R."/>
        </authorList>
    </citation>
    <scope>NUCLEOTIDE SEQUENCE</scope>
    <source>
        <strain evidence="2">3924</strain>
    </source>
</reference>
<comment type="caution">
    <text evidence="2">The sequence shown here is derived from an EMBL/GenBank/DDBJ whole genome shotgun (WGS) entry which is preliminary data.</text>
</comment>
<name>A0A940DM55_9BACT</name>
<evidence type="ECO:0000313" key="3">
    <source>
        <dbReference type="Proteomes" id="UP000712007"/>
    </source>
</evidence>
<dbReference type="Pfam" id="PF19540">
    <property type="entry name" value="DUF6064"/>
    <property type="match status" value="1"/>
</dbReference>
<gene>
    <name evidence="2" type="ORF">IAC51_04760</name>
</gene>
<feature type="transmembrane region" description="Helical" evidence="1">
    <location>
        <begin position="102"/>
        <end position="119"/>
    </location>
</feature>
<keyword evidence="1" id="KW-0472">Membrane</keyword>
<organism evidence="2 3">
    <name type="scientific">Candidatus Aphodosoma intestinipullorum</name>
    <dbReference type="NCBI Taxonomy" id="2840674"/>
    <lineage>
        <taxon>Bacteria</taxon>
        <taxon>Pseudomonadati</taxon>
        <taxon>Bacteroidota</taxon>
        <taxon>Bacteroidia</taxon>
        <taxon>Bacteroidales</taxon>
        <taxon>Candidatus Aphodosoma</taxon>
    </lineage>
</organism>
<feature type="transmembrane region" description="Helical" evidence="1">
    <location>
        <begin position="131"/>
        <end position="150"/>
    </location>
</feature>
<sequence>METFWQTISEYNSHTWHIQAVATLLAAAAVAALYRRPTAAAQRCMRLLLAALSFWTATAYYFIYCSPREYNTALGVFWLIVGGIWLYGALKKGPELAPVRRHRTIAPIIMAVPLTYPLISLARGMAFPQTVTPIMPCGLAVFTVGVILAFSPRPSIFILMMMFHWAIIGIFKIRRFAMPEDIVAVIAIVTAVFIIFRDYLTIRRDAPLKPRPKHISRLACVICALILALLIYVLASC</sequence>
<feature type="transmembrane region" description="Helical" evidence="1">
    <location>
        <begin position="46"/>
        <end position="64"/>
    </location>
</feature>
<dbReference type="Proteomes" id="UP000712007">
    <property type="component" value="Unassembled WGS sequence"/>
</dbReference>
<feature type="transmembrane region" description="Helical" evidence="1">
    <location>
        <begin position="182"/>
        <end position="202"/>
    </location>
</feature>
<feature type="transmembrane region" description="Helical" evidence="1">
    <location>
        <begin position="157"/>
        <end position="176"/>
    </location>
</feature>
<accession>A0A940DM55</accession>
<proteinExistence type="predicted"/>
<dbReference type="EMBL" id="JADIMV010000078">
    <property type="protein sequence ID" value="MBO8439944.1"/>
    <property type="molecule type" value="Genomic_DNA"/>
</dbReference>
<keyword evidence="1" id="KW-1133">Transmembrane helix</keyword>
<feature type="transmembrane region" description="Helical" evidence="1">
    <location>
        <begin position="214"/>
        <end position="235"/>
    </location>
</feature>
<feature type="transmembrane region" description="Helical" evidence="1">
    <location>
        <begin position="16"/>
        <end position="34"/>
    </location>
</feature>
<evidence type="ECO:0000313" key="2">
    <source>
        <dbReference type="EMBL" id="MBO8439944.1"/>
    </source>
</evidence>
<reference evidence="2" key="2">
    <citation type="journal article" date="2021" name="PeerJ">
        <title>Extensive microbial diversity within the chicken gut microbiome revealed by metagenomics and culture.</title>
        <authorList>
            <person name="Gilroy R."/>
            <person name="Ravi A."/>
            <person name="Getino M."/>
            <person name="Pursley I."/>
            <person name="Horton D.L."/>
            <person name="Alikhan N.F."/>
            <person name="Baker D."/>
            <person name="Gharbi K."/>
            <person name="Hall N."/>
            <person name="Watson M."/>
            <person name="Adriaenssens E.M."/>
            <person name="Foster-Nyarko E."/>
            <person name="Jarju S."/>
            <person name="Secka A."/>
            <person name="Antonio M."/>
            <person name="Oren A."/>
            <person name="Chaudhuri R.R."/>
            <person name="La Ragione R."/>
            <person name="Hildebrand F."/>
            <person name="Pallen M.J."/>
        </authorList>
    </citation>
    <scope>NUCLEOTIDE SEQUENCE</scope>
    <source>
        <strain evidence="2">3924</strain>
    </source>
</reference>
<dbReference type="AlphaFoldDB" id="A0A940DM55"/>
<evidence type="ECO:0000256" key="1">
    <source>
        <dbReference type="SAM" id="Phobius"/>
    </source>
</evidence>
<keyword evidence="1" id="KW-0812">Transmembrane</keyword>
<feature type="transmembrane region" description="Helical" evidence="1">
    <location>
        <begin position="70"/>
        <end position="90"/>
    </location>
</feature>